<dbReference type="RefSeq" id="WP_345025122.1">
    <property type="nucleotide sequence ID" value="NZ_BAABDO010000164.1"/>
</dbReference>
<dbReference type="EMBL" id="BAABDO010000164">
    <property type="protein sequence ID" value="GAA4157993.1"/>
    <property type="molecule type" value="Genomic_DNA"/>
</dbReference>
<dbReference type="Proteomes" id="UP001500266">
    <property type="component" value="Unassembled WGS sequence"/>
</dbReference>
<name>A0ABP7ZHP4_9ACTN</name>
<comment type="caution">
    <text evidence="1">The sequence shown here is derived from an EMBL/GenBank/DDBJ whole genome shotgun (WGS) entry which is preliminary data.</text>
</comment>
<protein>
    <submittedName>
        <fullName evidence="1">Uncharacterized protein</fullName>
    </submittedName>
</protein>
<evidence type="ECO:0000313" key="2">
    <source>
        <dbReference type="Proteomes" id="UP001500266"/>
    </source>
</evidence>
<gene>
    <name evidence="1" type="ORF">GCM10022416_59790</name>
</gene>
<organism evidence="1 2">
    <name type="scientific">Actinomadura keratinilytica</name>
    <dbReference type="NCBI Taxonomy" id="547461"/>
    <lineage>
        <taxon>Bacteria</taxon>
        <taxon>Bacillati</taxon>
        <taxon>Actinomycetota</taxon>
        <taxon>Actinomycetes</taxon>
        <taxon>Streptosporangiales</taxon>
        <taxon>Thermomonosporaceae</taxon>
        <taxon>Actinomadura</taxon>
    </lineage>
</organism>
<reference evidence="2" key="1">
    <citation type="journal article" date="2019" name="Int. J. Syst. Evol. Microbiol.">
        <title>The Global Catalogue of Microorganisms (GCM) 10K type strain sequencing project: providing services to taxonomists for standard genome sequencing and annotation.</title>
        <authorList>
            <consortium name="The Broad Institute Genomics Platform"/>
            <consortium name="The Broad Institute Genome Sequencing Center for Infectious Disease"/>
            <person name="Wu L."/>
            <person name="Ma J."/>
        </authorList>
    </citation>
    <scope>NUCLEOTIDE SEQUENCE [LARGE SCALE GENOMIC DNA]</scope>
    <source>
        <strain evidence="2">JCM 17316</strain>
    </source>
</reference>
<proteinExistence type="predicted"/>
<keyword evidence="2" id="KW-1185">Reference proteome</keyword>
<evidence type="ECO:0000313" key="1">
    <source>
        <dbReference type="EMBL" id="GAA4157993.1"/>
    </source>
</evidence>
<sequence length="240" mass="26764">MAARRPLDPPPTSVEVERIVEEVHRRRLAEHDDDLHLWSDAPADVITYVLEHRRVPRRVQVADARAALRLIRAQRARLDELELRALDICRQDGDQQVPWSALARDLGVATPQAADQRRDRLRAAVADRARRTEESADAEHAERAWTLRNGARIRTAAAALVRAFNDIAATGNGEAVDIMEDIEVALDGYQATHRQHAALVYYFGMLGRALGEKAADLPAVRTAVTLYREFDAVTASDDVA</sequence>
<accession>A0ABP7ZHP4</accession>